<evidence type="ECO:0000259" key="8">
    <source>
        <dbReference type="PROSITE" id="PS50025"/>
    </source>
</evidence>
<evidence type="ECO:0000256" key="7">
    <source>
        <dbReference type="SAM" id="Phobius"/>
    </source>
</evidence>
<dbReference type="CDD" id="cd00110">
    <property type="entry name" value="LamG"/>
    <property type="match status" value="2"/>
</dbReference>
<feature type="region of interest" description="Disordered" evidence="6">
    <location>
        <begin position="2527"/>
        <end position="2558"/>
    </location>
</feature>
<gene>
    <name evidence="9" type="ORF">RDWZM_007258</name>
</gene>
<keyword evidence="4" id="KW-1015">Disulfide bond</keyword>
<feature type="compositionally biased region" description="Basic residues" evidence="6">
    <location>
        <begin position="2420"/>
        <end position="2432"/>
    </location>
</feature>
<organism evidence="9 10">
    <name type="scientific">Blomia tropicalis</name>
    <name type="common">Mite</name>
    <dbReference type="NCBI Taxonomy" id="40697"/>
    <lineage>
        <taxon>Eukaryota</taxon>
        <taxon>Metazoa</taxon>
        <taxon>Ecdysozoa</taxon>
        <taxon>Arthropoda</taxon>
        <taxon>Chelicerata</taxon>
        <taxon>Arachnida</taxon>
        <taxon>Acari</taxon>
        <taxon>Acariformes</taxon>
        <taxon>Sarcoptiformes</taxon>
        <taxon>Astigmata</taxon>
        <taxon>Glycyphagoidea</taxon>
        <taxon>Echimyopodidae</taxon>
        <taxon>Blomia</taxon>
    </lineage>
</organism>
<feature type="region of interest" description="Disordered" evidence="6">
    <location>
        <begin position="2366"/>
        <end position="2439"/>
    </location>
</feature>
<evidence type="ECO:0000256" key="3">
    <source>
        <dbReference type="ARBA" id="ARBA00023180"/>
    </source>
</evidence>
<name>A0A9Q0M8S0_BLOTA</name>
<evidence type="ECO:0000256" key="1">
    <source>
        <dbReference type="ARBA" id="ARBA00022729"/>
    </source>
</evidence>
<dbReference type="InterPro" id="IPR001791">
    <property type="entry name" value="Laminin_G"/>
</dbReference>
<feature type="domain" description="Laminin G" evidence="8">
    <location>
        <begin position="48"/>
        <end position="220"/>
    </location>
</feature>
<keyword evidence="1" id="KW-0732">Signal</keyword>
<proteinExistence type="predicted"/>
<dbReference type="Pfam" id="PF16184">
    <property type="entry name" value="Cadherin_3"/>
    <property type="match status" value="7"/>
</dbReference>
<feature type="compositionally biased region" description="Basic and acidic residues" evidence="6">
    <location>
        <begin position="2389"/>
        <end position="2401"/>
    </location>
</feature>
<feature type="compositionally biased region" description="Basic and acidic residues" evidence="6">
    <location>
        <begin position="2366"/>
        <end position="2381"/>
    </location>
</feature>
<dbReference type="GO" id="GO:0009653">
    <property type="term" value="P:anatomical structure morphogenesis"/>
    <property type="evidence" value="ECO:0007669"/>
    <property type="project" value="TreeGrafter"/>
</dbReference>
<dbReference type="Gene3D" id="2.60.120.200">
    <property type="match status" value="2"/>
</dbReference>
<feature type="domain" description="Laminin G" evidence="8">
    <location>
        <begin position="224"/>
        <end position="428"/>
    </location>
</feature>
<evidence type="ECO:0000256" key="2">
    <source>
        <dbReference type="ARBA" id="ARBA00022737"/>
    </source>
</evidence>
<protein>
    <recommendedName>
        <fullName evidence="8">Laminin G domain-containing protein</fullName>
    </recommendedName>
</protein>
<feature type="disulfide bond" evidence="4">
    <location>
        <begin position="401"/>
        <end position="428"/>
    </location>
</feature>
<feature type="repeat" description="CSPG" evidence="5">
    <location>
        <begin position="983"/>
        <end position="1079"/>
    </location>
</feature>
<feature type="region of interest" description="Disordered" evidence="6">
    <location>
        <begin position="2609"/>
        <end position="2634"/>
    </location>
</feature>
<feature type="transmembrane region" description="Helical" evidence="7">
    <location>
        <begin position="2334"/>
        <end position="2358"/>
    </location>
</feature>
<feature type="repeat" description="CSPG" evidence="5">
    <location>
        <begin position="737"/>
        <end position="833"/>
    </location>
</feature>
<keyword evidence="7" id="KW-0812">Transmembrane</keyword>
<dbReference type="OMA" id="QCKVIPL"/>
<keyword evidence="7" id="KW-1133">Transmembrane helix</keyword>
<evidence type="ECO:0000256" key="6">
    <source>
        <dbReference type="SAM" id="MobiDB-lite"/>
    </source>
</evidence>
<keyword evidence="10" id="KW-1185">Reference proteome</keyword>
<dbReference type="Pfam" id="PF02210">
    <property type="entry name" value="Laminin_G_2"/>
    <property type="match status" value="2"/>
</dbReference>
<dbReference type="PROSITE" id="PS51854">
    <property type="entry name" value="CSPG"/>
    <property type="match status" value="4"/>
</dbReference>
<dbReference type="SUPFAM" id="SSF49899">
    <property type="entry name" value="Concanavalin A-like lectins/glucanases"/>
    <property type="match status" value="2"/>
</dbReference>
<keyword evidence="2" id="KW-0677">Repeat</keyword>
<dbReference type="InterPro" id="IPR013320">
    <property type="entry name" value="ConA-like_dom_sf"/>
</dbReference>
<feature type="compositionally biased region" description="Polar residues" evidence="6">
    <location>
        <begin position="2616"/>
        <end position="2634"/>
    </location>
</feature>
<dbReference type="Proteomes" id="UP001142055">
    <property type="component" value="Chromosome 2"/>
</dbReference>
<feature type="compositionally biased region" description="Polar residues" evidence="6">
    <location>
        <begin position="2402"/>
        <end position="2419"/>
    </location>
</feature>
<feature type="compositionally biased region" description="Low complexity" evidence="6">
    <location>
        <begin position="2544"/>
        <end position="2558"/>
    </location>
</feature>
<sequence>MKTSSSTTATNRKIRSSRSTRFRSSILNVPTWFYYCCIISVIEHQCYCASFYGLSYIKLPLQETKNSTELELRFKTHQSNGFLFLAAGSPDYCLLYLENGQVAVKINFGTGETYISSDDLELNDLQWHQVRLNIIKSHLSLTIDEKHNYLQRINSDSHDLQIRFGLFLGGQDTNFKSIYLGNLPSFRGCLDQVLFNHKNLLTDYDSRSNVIYHNVDIDVCDEQFTASSNSSISFVKFDSFMMTNGFNGHDSKINLTKLIIQFELKTISQTAILLFSSTTSPYKRQFVSLELINGQLKYVINDGTVEYQLKSSHSINDGRWHLIEIQAIGQDNNRQQRLYIRIDGQEQSTSTEINGKKLFASLSQHSNQLLFGGLNLAKLSLAVNYRLESILLEPNVSLKGCLRNIVVNEKAIGLKDALATNQIQTGKCRWHFLCSPFGERDKNPCIDQSDCLQYDVNQIVCQCERDNCVRPQFKHKTIVARSETIVQCKHWVKPLQVMDGSVAHWDRSLFPNIVQQRDHSRDVKEQQSRWFQTWKLPSYGLLNKAKTRYNWNELINGSIQYKPNRSKNGYNDSLILRFVDSNDSNITKCDHSLLMLPIEIGSSNDAPINNKIITNYRPEIVKLRMAKNSKKLLTSLQRTRVKMIKPTSKRDDQIHYRLLTMTNAGKSYFERTNKPNVPIKDFSELDLKNQVIRFVHLADSTTIDINRPLEISLHVQSTDGTVIDRDLRLSIETYEIELTQIVNTGLLLAHRTSTIVANANLSFTIGNEIGQSQLIRYEIVSGPTYGIIQKLRSSANQWTNATHFSQRQIDRSKVRYLHLIDRPKHDEVRLRVSFNKQSIRSVTMKIMFVDQLQIIRLGSNCHNLTAQDKDVLIDSFRMSFLTEPVHTPSNSIQITLVSIPICGHLFLVTNSETNRPILQRVSDSFTQNDINEEKLSYVRNSSRSCLDVVEDSFDYKVEILGSNISLVSTFTFYMETSNNKSLKKYELINNKLNVVEGEKIVIDRQSLSFNSANNLDDRVMLMINRQPKYGQLQLLSANHDQVETVSPIQFTKNNIEERRVLYWHDDSEHDSDSFEFAFVQDSSNNTLANGRFLIDVTMKNDNPPTRIVDKPFNVIRNDRKPLLDSDLKYVDIDLGTSPSDIMYTVTNTPNGRFQFINGTIAEKFTQLNIDRGEIIFQHDGRDTGKAVLWVTDGQGYLSCGLEIRASDPYINLANNTGISVKYGENILITPNSLSIDTNLNLFNRSQDVVFKIISEPRFGQILVNEKVATSFTLEDIYSEMLEYESTVFEDELPLSKNDSFSFRIILNNYNFVSSKLNAFTGGKHMKKSITLNSSYLFVEHVELKPDQIIYRLIEKPKFGQIIIENVQTLTDMAKRQSLSFTQKDINDGFVVYRNEKLNSTDLYSRFWDRFSFDVGDEVVHLQNQTIFIEIIPKLITIFVTTNVTVEEGHSVILTNQHISINQPYYQQYVDEFIVVEEPKFGKIVSENVGGVQLSAKSFTLKQLKSGKILYKQDSSEVDQDWFTVVARSNELDKESLPATIHIMINSINDEPPKIVNNTETFVWQNEMVQITNTNLAAIDEDTMSSLIQYQTYHATNGYLINGDSNTTVDSFTQDDIDSGRIYFVHVGGIDDASFRFHVTDGVNNGMASLFQIKVRRRKMAIAVNEKLLVVPGMAQSITRHHLQVATNDELNEIGNFSRQYVFRVVKSPSYGRLVLENWNQSFDSDEKVLNFTQEQIDRNLVLYEQTTPISTPTVTDRIILNVESDGLDSLENVHFLVEIVFDSLKQTITDDVSKLIGQIGPLTVEEGKFSQIGTDQVNLSQLMEQASTTNICLRIQVKPSNGFILKSGVAIASSDECIQVGAFTNGSIVYQHDDSDTFNDTVSFELLTAMGPRLAMSIANLSIPILIQPVNDEFPVVLNRNPIIRITPGSKTVVGNEILNSYDNDKLSSIIYQIRMGNRSMSLNIERQQSYFMIKPREFPITEFTQDDIDHNRVMFNHKGTESELIYWFRVKDHPEIKCDNEDIDLVMGNFYEQVAITQRGHCSPYYPLKILVNPLSLQLVNYSTIRLVQGTFSVGITELDLAATSISVGPSSIRFKINRGPFHGYLCVVSSQYGIGSSDELERERIFQFTQQQLNDRLIRYVQTNNSADDYFIVDIENDNDVNEKSIHDVQVKIAVQPLIKAMKPFLVANAGQLSLLSYDYLDASELSLQSNSNPLFTIMNTPKHGHFRMMYFGERIEPIPESPNQITQFTHEDIVRNRIAYVANSNLDLIYPNEMAIDVINYELSAIGVQDAHGILVVNIFGTNTNRTQLEEMGKTETYLDRIDIRLSRDTLLYIFIFVISLLSLGCILIIIRVTLGTCRIGHDRSSTRHHSTCSEHRSTSKSSISSRDDNIMADRCGESSRTSSNSVLTCHSTGRQPHSHHHHPHHHHNQLPLSVNSNPYFNHYNENCNDCNQNPNRTQSSDLLPMFGSQCDKSEDQISPLPPPSLYFINDNSFDADDRHHQHHQPSSSEAMFWRKNIGSRFEDDVECTSPKPLKDHNARSSGDGTSSHHSNSSPSLPIDLNWSCKAKFDQLTHLEDYLRNIGDNLERDDHACTNTVTTITTENNLSRNNNNQVSQSTKPSNTLMRNQYWI</sequence>
<dbReference type="PANTHER" id="PTHR45739">
    <property type="entry name" value="MATRIX PROTEIN, PUTATIVE-RELATED"/>
    <property type="match status" value="1"/>
</dbReference>
<dbReference type="EMBL" id="JAPWDV010000002">
    <property type="protein sequence ID" value="KAJ6221446.1"/>
    <property type="molecule type" value="Genomic_DNA"/>
</dbReference>
<keyword evidence="7" id="KW-0472">Membrane</keyword>
<feature type="region of interest" description="Disordered" evidence="6">
    <location>
        <begin position="2493"/>
        <end position="2515"/>
    </location>
</feature>
<dbReference type="PANTHER" id="PTHR45739:SF12">
    <property type="entry name" value="CHONDROITIN SULFATE PROTEOGLYCAN 4-LIKE ISOFORM X2"/>
    <property type="match status" value="1"/>
</dbReference>
<dbReference type="InterPro" id="IPR039005">
    <property type="entry name" value="CSPG_rpt"/>
</dbReference>
<feature type="repeat" description="CSPG" evidence="5">
    <location>
        <begin position="1551"/>
        <end position="1641"/>
    </location>
</feature>
<evidence type="ECO:0000256" key="4">
    <source>
        <dbReference type="PROSITE-ProRule" id="PRU00122"/>
    </source>
</evidence>
<comment type="caution">
    <text evidence="4">Lacks conserved residue(s) required for the propagation of feature annotation.</text>
</comment>
<feature type="repeat" description="CSPG" evidence="5">
    <location>
        <begin position="1434"/>
        <end position="1527"/>
    </location>
</feature>
<keyword evidence="3" id="KW-0325">Glycoprotein</keyword>
<evidence type="ECO:0000256" key="5">
    <source>
        <dbReference type="PROSITE-ProRule" id="PRU01201"/>
    </source>
</evidence>
<reference evidence="9" key="1">
    <citation type="submission" date="2022-12" db="EMBL/GenBank/DDBJ databases">
        <title>Genome assemblies of Blomia tropicalis.</title>
        <authorList>
            <person name="Cui Y."/>
        </authorList>
    </citation>
    <scope>NUCLEOTIDE SEQUENCE</scope>
    <source>
        <tissue evidence="9">Adult mites</tissue>
    </source>
</reference>
<accession>A0A9Q0M8S0</accession>
<evidence type="ECO:0000313" key="10">
    <source>
        <dbReference type="Proteomes" id="UP001142055"/>
    </source>
</evidence>
<comment type="caution">
    <text evidence="9">The sequence shown here is derived from an EMBL/GenBank/DDBJ whole genome shotgun (WGS) entry which is preliminary data.</text>
</comment>
<dbReference type="PROSITE" id="PS50025">
    <property type="entry name" value="LAM_G_DOMAIN"/>
    <property type="match status" value="2"/>
</dbReference>
<evidence type="ECO:0000313" key="9">
    <source>
        <dbReference type="EMBL" id="KAJ6221446.1"/>
    </source>
</evidence>
<dbReference type="SMART" id="SM00282">
    <property type="entry name" value="LamG"/>
    <property type="match status" value="2"/>
</dbReference>
<dbReference type="InterPro" id="IPR051561">
    <property type="entry name" value="FRAS1_ECM"/>
</dbReference>